<dbReference type="Gene3D" id="3.30.70.270">
    <property type="match status" value="2"/>
</dbReference>
<dbReference type="EMBL" id="JTDE01021434">
    <property type="protein sequence ID" value="KAF7232934.1"/>
    <property type="molecule type" value="Genomic_DNA"/>
</dbReference>
<dbReference type="Pfam" id="PF17919">
    <property type="entry name" value="RT_RNaseH_2"/>
    <property type="match status" value="1"/>
</dbReference>
<dbReference type="Proteomes" id="UP000822476">
    <property type="component" value="Unassembled WGS sequence"/>
</dbReference>
<protein>
    <recommendedName>
        <fullName evidence="2">Reverse transcriptase domain-containing protein</fullName>
    </recommendedName>
</protein>
<comment type="caution">
    <text evidence="3">The sequence shown here is derived from an EMBL/GenBank/DDBJ whole genome shotgun (WGS) entry which is preliminary data.</text>
</comment>
<dbReference type="Pfam" id="PF00078">
    <property type="entry name" value="RVT_1"/>
    <property type="match status" value="1"/>
</dbReference>
<evidence type="ECO:0000259" key="2">
    <source>
        <dbReference type="PROSITE" id="PS50878"/>
    </source>
</evidence>
<dbReference type="PANTHER" id="PTHR37984">
    <property type="entry name" value="PROTEIN CBG26694"/>
    <property type="match status" value="1"/>
</dbReference>
<dbReference type="GO" id="GO:0003824">
    <property type="term" value="F:catalytic activity"/>
    <property type="evidence" value="ECO:0007669"/>
    <property type="project" value="UniProtKB-KW"/>
</dbReference>
<dbReference type="InterPro" id="IPR000477">
    <property type="entry name" value="RT_dom"/>
</dbReference>
<organism evidence="3 4">
    <name type="scientific">Paragonimus skrjabini miyazakii</name>
    <dbReference type="NCBI Taxonomy" id="59628"/>
    <lineage>
        <taxon>Eukaryota</taxon>
        <taxon>Metazoa</taxon>
        <taxon>Spiralia</taxon>
        <taxon>Lophotrochozoa</taxon>
        <taxon>Platyhelminthes</taxon>
        <taxon>Trematoda</taxon>
        <taxon>Digenea</taxon>
        <taxon>Plagiorchiida</taxon>
        <taxon>Troglotremata</taxon>
        <taxon>Troglotrematidae</taxon>
        <taxon>Paragonimus</taxon>
    </lineage>
</organism>
<dbReference type="InterPro" id="IPR041577">
    <property type="entry name" value="RT_RNaseH_2"/>
</dbReference>
<dbReference type="OrthoDB" id="6220944at2759"/>
<dbReference type="AlphaFoldDB" id="A0A8S9YK32"/>
<keyword evidence="4" id="KW-1185">Reference proteome</keyword>
<dbReference type="InterPro" id="IPR043128">
    <property type="entry name" value="Rev_trsase/Diguanyl_cyclase"/>
</dbReference>
<dbReference type="PANTHER" id="PTHR37984:SF5">
    <property type="entry name" value="PROTEIN NYNRIN-LIKE"/>
    <property type="match status" value="1"/>
</dbReference>
<dbReference type="FunFam" id="3.30.70.270:FF:000020">
    <property type="entry name" value="Transposon Tf2-6 polyprotein-like Protein"/>
    <property type="match status" value="1"/>
</dbReference>
<dbReference type="PROSITE" id="PS50878">
    <property type="entry name" value="RT_POL"/>
    <property type="match status" value="1"/>
</dbReference>
<sequence length="439" mass="49151">MIRHASVFEPGLGLCTKAKSTLTLHPGVKPVFRPKRPVPCAALPIVVSELDRLQAEGNIQSVNYSEWAGSIVVVKKANGGVRICADVSTGLNAALKNYEYPLPVPEDLFTKLNRGQRFAKVDLFDAYLRIPVEEESRKLLTVNTHRRLFQYARLPFGIKTAPAIFQQIMDIMLSDLPGCVVYLDDIIIMGCDVADLVQKPDKLLSRIKEYGFRLRKEKCIFMLHSVKRLGFIIDKRGRHPDPASVEAIKAMPPPKDLSGLRVFLGLVSYYGAFIPTLHQLRGPLNRFLTKDSKWEWTTECQRGFEKVKAMITSDLLLTHFNPSLPIEVASDASNFGISALIFHILPDGAENAIAHAARSLTPVEKNNSQIKKHFSQSRSFMKCCVVGGSLFSQITNLCRLFHFTLQTDCNVGRQCYSLMNSIFHTGRRTNLAKLLPCHA</sequence>
<evidence type="ECO:0000256" key="1">
    <source>
        <dbReference type="ARBA" id="ARBA00023268"/>
    </source>
</evidence>
<name>A0A8S9YK32_9TREM</name>
<dbReference type="InterPro" id="IPR050951">
    <property type="entry name" value="Retrovirus_Pol_polyprotein"/>
</dbReference>
<dbReference type="CDD" id="cd01647">
    <property type="entry name" value="RT_LTR"/>
    <property type="match status" value="1"/>
</dbReference>
<dbReference type="SUPFAM" id="SSF56672">
    <property type="entry name" value="DNA/RNA polymerases"/>
    <property type="match status" value="1"/>
</dbReference>
<evidence type="ECO:0000313" key="4">
    <source>
        <dbReference type="Proteomes" id="UP000822476"/>
    </source>
</evidence>
<reference evidence="3" key="1">
    <citation type="submission" date="2019-07" db="EMBL/GenBank/DDBJ databases">
        <title>Annotation for the trematode Paragonimus miyazaki's.</title>
        <authorList>
            <person name="Choi Y.-J."/>
        </authorList>
    </citation>
    <scope>NUCLEOTIDE SEQUENCE</scope>
    <source>
        <strain evidence="3">Japan</strain>
    </source>
</reference>
<gene>
    <name evidence="3" type="ORF">EG68_03677</name>
</gene>
<dbReference type="InterPro" id="IPR043502">
    <property type="entry name" value="DNA/RNA_pol_sf"/>
</dbReference>
<keyword evidence="1" id="KW-0511">Multifunctional enzyme</keyword>
<evidence type="ECO:0000313" key="3">
    <source>
        <dbReference type="EMBL" id="KAF7232934.1"/>
    </source>
</evidence>
<feature type="domain" description="Reverse transcriptase" evidence="2">
    <location>
        <begin position="55"/>
        <end position="233"/>
    </location>
</feature>
<dbReference type="Gene3D" id="3.10.10.10">
    <property type="entry name" value="HIV Type 1 Reverse Transcriptase, subunit A, domain 1"/>
    <property type="match status" value="1"/>
</dbReference>
<proteinExistence type="predicted"/>
<accession>A0A8S9YK32</accession>